<keyword evidence="2" id="KW-1185">Reference proteome</keyword>
<proteinExistence type="predicted"/>
<evidence type="ECO:0000313" key="2">
    <source>
        <dbReference type="Proteomes" id="UP000800093"/>
    </source>
</evidence>
<comment type="caution">
    <text evidence="1">The sequence shown here is derived from an EMBL/GenBank/DDBJ whole genome shotgun (WGS) entry which is preliminary data.</text>
</comment>
<organism evidence="1 2">
    <name type="scientific">Lojkania enalia</name>
    <dbReference type="NCBI Taxonomy" id="147567"/>
    <lineage>
        <taxon>Eukaryota</taxon>
        <taxon>Fungi</taxon>
        <taxon>Dikarya</taxon>
        <taxon>Ascomycota</taxon>
        <taxon>Pezizomycotina</taxon>
        <taxon>Dothideomycetes</taxon>
        <taxon>Pleosporomycetidae</taxon>
        <taxon>Pleosporales</taxon>
        <taxon>Pleosporales incertae sedis</taxon>
        <taxon>Lojkania</taxon>
    </lineage>
</organism>
<dbReference type="Proteomes" id="UP000800093">
    <property type="component" value="Unassembled WGS sequence"/>
</dbReference>
<reference evidence="2" key="1">
    <citation type="journal article" date="2020" name="Stud. Mycol.">
        <title>101 Dothideomycetes genomes: A test case for predicting lifestyles and emergence of pathogens.</title>
        <authorList>
            <person name="Haridas S."/>
            <person name="Albert R."/>
            <person name="Binder M."/>
            <person name="Bloem J."/>
            <person name="LaButti K."/>
            <person name="Salamov A."/>
            <person name="Andreopoulos B."/>
            <person name="Baker S."/>
            <person name="Barry K."/>
            <person name="Bills G."/>
            <person name="Bluhm B."/>
            <person name="Cannon C."/>
            <person name="Castanera R."/>
            <person name="Culley D."/>
            <person name="Daum C."/>
            <person name="Ezra D."/>
            <person name="Gonzalez J."/>
            <person name="Henrissat B."/>
            <person name="Kuo A."/>
            <person name="Liang C."/>
            <person name="Lipzen A."/>
            <person name="Lutzoni F."/>
            <person name="Magnuson J."/>
            <person name="Mondo S."/>
            <person name="Nolan M."/>
            <person name="Ohm R."/>
            <person name="Pangilinan J."/>
            <person name="Park H.-J."/>
            <person name="Ramirez L."/>
            <person name="Alfaro M."/>
            <person name="Sun H."/>
            <person name="Tritt A."/>
            <person name="Yoshinaga Y."/>
            <person name="Zwiers L.-H."/>
            <person name="Turgeon B."/>
            <person name="Goodwin S."/>
            <person name="Spatafora J."/>
            <person name="Crous P."/>
            <person name="Grigoriev I."/>
        </authorList>
    </citation>
    <scope>NUCLEOTIDE SEQUENCE [LARGE SCALE GENOMIC DNA]</scope>
    <source>
        <strain evidence="2">CBS 304.66</strain>
    </source>
</reference>
<protein>
    <submittedName>
        <fullName evidence="1">Uncharacterized protein</fullName>
    </submittedName>
</protein>
<dbReference type="EMBL" id="ML986598">
    <property type="protein sequence ID" value="KAF2266473.1"/>
    <property type="molecule type" value="Genomic_DNA"/>
</dbReference>
<gene>
    <name evidence="1" type="ORF">CC78DRAFT_578175</name>
</gene>
<accession>A0A9P4N5R6</accession>
<dbReference type="AlphaFoldDB" id="A0A9P4N5R6"/>
<evidence type="ECO:0000313" key="1">
    <source>
        <dbReference type="EMBL" id="KAF2266473.1"/>
    </source>
</evidence>
<name>A0A9P4N5R6_9PLEO</name>
<sequence>MDNGSSNDRKLYEVRNTYIGLTSFQDFLQQLDFDTDGTTSKRKIIMAFAKCSVGEYRVMGTANVSPAMRNLLMNLYAVSGQFRTKIGNVSLHAFLSRFDFLQGGLTSVVQVAEVFRRFSTLERLGHLGLRTTSGLKQGLSCHIVDSLHESFYAAVRFSVSLVICTSYAFWALKQEAMLLLIQ</sequence>